<dbReference type="Gene3D" id="3.40.50.10400">
    <property type="entry name" value="Hypothetical protein PA1492"/>
    <property type="match status" value="1"/>
</dbReference>
<feature type="domain" description="DUF7768" evidence="1">
    <location>
        <begin position="5"/>
        <end position="103"/>
    </location>
</feature>
<proteinExistence type="predicted"/>
<dbReference type="Pfam" id="PF24963">
    <property type="entry name" value="DUF7768"/>
    <property type="match status" value="1"/>
</dbReference>
<dbReference type="STRING" id="1220495.SAMN05216288_4301"/>
<name>A0A1M7LLU1_9GAMM</name>
<sequence length="130" mass="14285">MPMHLIYIAGPYRGPDRAAIARNIANARAVAIHAAEQGWFPVCPHLNTAHMEEDLPFPDDYWLAGTMLLMEQCAAVVLVPGWQNSTGTLAEIARAKQLGIPVFTNHKVLCFADEFRAPAIPTPRPAPESR</sequence>
<dbReference type="SUPFAM" id="SSF52309">
    <property type="entry name" value="N-(deoxy)ribosyltransferase-like"/>
    <property type="match status" value="1"/>
</dbReference>
<evidence type="ECO:0000313" key="2">
    <source>
        <dbReference type="EMBL" id="SHM78978.1"/>
    </source>
</evidence>
<dbReference type="RefSeq" id="WP_073267500.1">
    <property type="nucleotide sequence ID" value="NZ_FRBQ01000008.1"/>
</dbReference>
<dbReference type="InterPro" id="IPR056670">
    <property type="entry name" value="DUF7768"/>
</dbReference>
<reference evidence="3" key="1">
    <citation type="submission" date="2016-11" db="EMBL/GenBank/DDBJ databases">
        <authorList>
            <person name="Varghese N."/>
            <person name="Submissions S."/>
        </authorList>
    </citation>
    <scope>NUCLEOTIDE SEQUENCE [LARGE SCALE GENOMIC DNA]</scope>
    <source>
        <strain evidence="3">CECT 8089</strain>
    </source>
</reference>
<evidence type="ECO:0000313" key="3">
    <source>
        <dbReference type="Proteomes" id="UP000184305"/>
    </source>
</evidence>
<keyword evidence="3" id="KW-1185">Reference proteome</keyword>
<dbReference type="OrthoDB" id="2376767at2"/>
<protein>
    <recommendedName>
        <fullName evidence="1">DUF7768 domain-containing protein</fullName>
    </recommendedName>
</protein>
<gene>
    <name evidence="2" type="ORF">SAMN05216288_4301</name>
</gene>
<dbReference type="Proteomes" id="UP000184305">
    <property type="component" value="Unassembled WGS sequence"/>
</dbReference>
<dbReference type="AlphaFoldDB" id="A0A1M7LLU1"/>
<organism evidence="2 3">
    <name type="scientific">Phytopseudomonas punonensis</name>
    <dbReference type="NCBI Taxonomy" id="1220495"/>
    <lineage>
        <taxon>Bacteria</taxon>
        <taxon>Pseudomonadati</taxon>
        <taxon>Pseudomonadota</taxon>
        <taxon>Gammaproteobacteria</taxon>
        <taxon>Pseudomonadales</taxon>
        <taxon>Pseudomonadaceae</taxon>
        <taxon>Phytopseudomonas</taxon>
    </lineage>
</organism>
<accession>A0A1M7LLU1</accession>
<dbReference type="EMBL" id="FRBQ01000008">
    <property type="protein sequence ID" value="SHM78978.1"/>
    <property type="molecule type" value="Genomic_DNA"/>
</dbReference>
<evidence type="ECO:0000259" key="1">
    <source>
        <dbReference type="Pfam" id="PF24963"/>
    </source>
</evidence>